<proteinExistence type="predicted"/>
<feature type="transmembrane region" description="Helical" evidence="2">
    <location>
        <begin position="195"/>
        <end position="221"/>
    </location>
</feature>
<feature type="compositionally biased region" description="Basic and acidic residues" evidence="1">
    <location>
        <begin position="1"/>
        <end position="15"/>
    </location>
</feature>
<keyword evidence="2" id="KW-0472">Membrane</keyword>
<dbReference type="Proteomes" id="UP000244811">
    <property type="component" value="Chromosome 4"/>
</dbReference>
<keyword evidence="2" id="KW-1133">Transmembrane helix</keyword>
<dbReference type="EMBL" id="CP056072">
    <property type="protein sequence ID" value="UKK02640.2"/>
    <property type="molecule type" value="Genomic_DNA"/>
</dbReference>
<feature type="region of interest" description="Disordered" evidence="1">
    <location>
        <begin position="1"/>
        <end position="66"/>
    </location>
</feature>
<reference evidence="3" key="1">
    <citation type="submission" date="2022-07" db="EMBL/GenBank/DDBJ databases">
        <title>Evaluation of T. orientalis genome assembly methods using nanopore sequencing and analysis of variation between genomes.</title>
        <authorList>
            <person name="Yam J."/>
            <person name="Micallef M.L."/>
            <person name="Liu M."/>
            <person name="Djordjevic S.P."/>
            <person name="Bogema D.R."/>
            <person name="Jenkins C."/>
        </authorList>
    </citation>
    <scope>NUCLEOTIDE SEQUENCE</scope>
    <source>
        <strain evidence="3">Goon Nure</strain>
    </source>
</reference>
<evidence type="ECO:0000256" key="1">
    <source>
        <dbReference type="SAM" id="MobiDB-lite"/>
    </source>
</evidence>
<organism evidence="3 4">
    <name type="scientific">Theileria orientalis</name>
    <dbReference type="NCBI Taxonomy" id="68886"/>
    <lineage>
        <taxon>Eukaryota</taxon>
        <taxon>Sar</taxon>
        <taxon>Alveolata</taxon>
        <taxon>Apicomplexa</taxon>
        <taxon>Aconoidasida</taxon>
        <taxon>Piroplasmida</taxon>
        <taxon>Theileriidae</taxon>
        <taxon>Theileria</taxon>
    </lineage>
</organism>
<feature type="compositionally biased region" description="Basic and acidic residues" evidence="1">
    <location>
        <begin position="39"/>
        <end position="63"/>
    </location>
</feature>
<dbReference type="AlphaFoldDB" id="A0A976MF63"/>
<accession>A0A976MF63</accession>
<protein>
    <submittedName>
        <fullName evidence="3">Uncharacterized protein</fullName>
    </submittedName>
</protein>
<name>A0A976MF63_THEOR</name>
<evidence type="ECO:0000256" key="2">
    <source>
        <dbReference type="SAM" id="Phobius"/>
    </source>
</evidence>
<feature type="compositionally biased region" description="Low complexity" evidence="1">
    <location>
        <begin position="16"/>
        <end position="26"/>
    </location>
</feature>
<evidence type="ECO:0000313" key="4">
    <source>
        <dbReference type="Proteomes" id="UP000244811"/>
    </source>
</evidence>
<feature type="transmembrane region" description="Helical" evidence="2">
    <location>
        <begin position="90"/>
        <end position="108"/>
    </location>
</feature>
<sequence>MDNKEAAYHRKEHILNESSSRLNNLLKGEHEDVSDEEDSREHPVKMDGCEHTTHHKVPPKEHGSVSSEDAEEVVEEGDPNKVRLQGYLEVHLYLFSLLFGAFLCYYRHHEHKTDYYPKFLHNFFKLLKRNGVHRVTDHLFRTWVSIPGDSKMKLIKYMSYATIGVSLYPVLTAPKKPRNPETPEQTRMREKKEQLNMAFIKHSTAALRVAAASLLCGLVGYDLSYNLDFFKNLLTKK</sequence>
<evidence type="ECO:0000313" key="3">
    <source>
        <dbReference type="EMBL" id="UKK02640.2"/>
    </source>
</evidence>
<gene>
    <name evidence="3" type="ORF">MACK_002734</name>
</gene>
<keyword evidence="2" id="KW-0812">Transmembrane</keyword>